<dbReference type="Pfam" id="PF11905">
    <property type="entry name" value="DUF3425"/>
    <property type="match status" value="1"/>
</dbReference>
<keyword evidence="8" id="KW-1185">Reference proteome</keyword>
<dbReference type="InterPro" id="IPR036864">
    <property type="entry name" value="Zn2-C6_fun-type_DNA-bd_sf"/>
</dbReference>
<gene>
    <name evidence="7" type="ORF">H2200_007748</name>
</gene>
<dbReference type="EMBL" id="JAPDRK010000011">
    <property type="protein sequence ID" value="KAJ9607670.1"/>
    <property type="molecule type" value="Genomic_DNA"/>
</dbReference>
<dbReference type="GO" id="GO:0008270">
    <property type="term" value="F:zinc ion binding"/>
    <property type="evidence" value="ECO:0007669"/>
    <property type="project" value="InterPro"/>
</dbReference>
<accession>A0AA38X6C5</accession>
<feature type="region of interest" description="Disordered" evidence="5">
    <location>
        <begin position="135"/>
        <end position="186"/>
    </location>
</feature>
<dbReference type="PANTHER" id="PTHR37012">
    <property type="entry name" value="B-ZIP TRANSCRIPTION FACTOR (EUROFUNG)-RELATED"/>
    <property type="match status" value="1"/>
</dbReference>
<feature type="domain" description="Zn(2)-C6 fungal-type" evidence="6">
    <location>
        <begin position="30"/>
        <end position="59"/>
    </location>
</feature>
<evidence type="ECO:0000313" key="7">
    <source>
        <dbReference type="EMBL" id="KAJ9607670.1"/>
    </source>
</evidence>
<dbReference type="CDD" id="cd00067">
    <property type="entry name" value="GAL4"/>
    <property type="match status" value="1"/>
</dbReference>
<evidence type="ECO:0000313" key="8">
    <source>
        <dbReference type="Proteomes" id="UP001172673"/>
    </source>
</evidence>
<sequence length="508" mass="57378">MADPRLRKGPLGSVTAQVPELSQRSKIGIACLGCKIRRSKCSGGQPCNNCSRLEIECVYDASQDKRRKIHWERAETESTLQKELLQRLFDLIRAGDGEVHRLLIKDSHSRELAQRLGLEVPEYVEQLQTQTWPYARTTSHGEVEDDVSQREELEKRQSNRRPAEEGGAMELDPPTARTSRTGSTEHSIVPTFSEMLMPSPGTSDARDQYRIFCSSDHRVPSIESISVFGEIRLAPTKVTTSYGSITLQQQQTVNLRIPEYLIQPLLFDEERCPMAAVYTDFRDYGRRQLAEGQSLETVLGSSKVDLALYFRERRPGDPHTPATWACEFMRLLKDFDTYVALACIFTYARFMRVSPRLAKWVIAPSEDTFALLPEAMKPTAVQKLVRHHPGVDLPIFPEMRDGLILDMRDYIVAIQTLGCSVNWEKTLDEAVDVDSEKKVLTVSDEFANHICDLSNWSVSQSFADVFPELRGLYRVAEQETIPVSETDVEGFLQRQGIKSAESEIAAGA</sequence>
<evidence type="ECO:0000256" key="4">
    <source>
        <dbReference type="ARBA" id="ARBA00023242"/>
    </source>
</evidence>
<evidence type="ECO:0000259" key="6">
    <source>
        <dbReference type="PROSITE" id="PS50048"/>
    </source>
</evidence>
<dbReference type="InterPro" id="IPR001138">
    <property type="entry name" value="Zn2Cys6_DnaBD"/>
</dbReference>
<dbReference type="Pfam" id="PF00172">
    <property type="entry name" value="Zn_clus"/>
    <property type="match status" value="1"/>
</dbReference>
<feature type="compositionally biased region" description="Polar residues" evidence="5">
    <location>
        <begin position="176"/>
        <end position="186"/>
    </location>
</feature>
<dbReference type="SUPFAM" id="SSF57701">
    <property type="entry name" value="Zn2/Cys6 DNA-binding domain"/>
    <property type="match status" value="1"/>
</dbReference>
<dbReference type="PANTHER" id="PTHR37012:SF7">
    <property type="entry name" value="B-ZIP TRANSCRIPTION FACTOR (EUROFUNG)-RELATED"/>
    <property type="match status" value="1"/>
</dbReference>
<protein>
    <recommendedName>
        <fullName evidence="6">Zn(2)-C6 fungal-type domain-containing protein</fullName>
    </recommendedName>
</protein>
<evidence type="ECO:0000256" key="1">
    <source>
        <dbReference type="ARBA" id="ARBA00023015"/>
    </source>
</evidence>
<evidence type="ECO:0000256" key="5">
    <source>
        <dbReference type="SAM" id="MobiDB-lite"/>
    </source>
</evidence>
<proteinExistence type="predicted"/>
<reference evidence="7" key="1">
    <citation type="submission" date="2022-10" db="EMBL/GenBank/DDBJ databases">
        <title>Culturing micro-colonial fungi from biological soil crusts in the Mojave desert and describing Neophaeococcomyces mojavensis, and introducing the new genera and species Taxawa tesnikishii.</title>
        <authorList>
            <person name="Kurbessoian T."/>
            <person name="Stajich J.E."/>
        </authorList>
    </citation>
    <scope>NUCLEOTIDE SEQUENCE</scope>
    <source>
        <strain evidence="7">TK_41</strain>
    </source>
</reference>
<dbReference type="Gene3D" id="4.10.240.10">
    <property type="entry name" value="Zn(2)-C6 fungal-type DNA-binding domain"/>
    <property type="match status" value="1"/>
</dbReference>
<feature type="compositionally biased region" description="Basic and acidic residues" evidence="5">
    <location>
        <begin position="139"/>
        <end position="164"/>
    </location>
</feature>
<organism evidence="7 8">
    <name type="scientific">Cladophialophora chaetospira</name>
    <dbReference type="NCBI Taxonomy" id="386627"/>
    <lineage>
        <taxon>Eukaryota</taxon>
        <taxon>Fungi</taxon>
        <taxon>Dikarya</taxon>
        <taxon>Ascomycota</taxon>
        <taxon>Pezizomycotina</taxon>
        <taxon>Eurotiomycetes</taxon>
        <taxon>Chaetothyriomycetidae</taxon>
        <taxon>Chaetothyriales</taxon>
        <taxon>Herpotrichiellaceae</taxon>
        <taxon>Cladophialophora</taxon>
    </lineage>
</organism>
<keyword evidence="2" id="KW-0238">DNA-binding</keyword>
<keyword evidence="1" id="KW-0805">Transcription regulation</keyword>
<dbReference type="GO" id="GO:0003677">
    <property type="term" value="F:DNA binding"/>
    <property type="evidence" value="ECO:0007669"/>
    <property type="project" value="UniProtKB-KW"/>
</dbReference>
<dbReference type="InterPro" id="IPR021833">
    <property type="entry name" value="DUF3425"/>
</dbReference>
<evidence type="ECO:0000256" key="2">
    <source>
        <dbReference type="ARBA" id="ARBA00023125"/>
    </source>
</evidence>
<dbReference type="PROSITE" id="PS00463">
    <property type="entry name" value="ZN2_CY6_FUNGAL_1"/>
    <property type="match status" value="1"/>
</dbReference>
<evidence type="ECO:0000256" key="3">
    <source>
        <dbReference type="ARBA" id="ARBA00023163"/>
    </source>
</evidence>
<dbReference type="PROSITE" id="PS50048">
    <property type="entry name" value="ZN2_CY6_FUNGAL_2"/>
    <property type="match status" value="1"/>
</dbReference>
<dbReference type="AlphaFoldDB" id="A0AA38X6C5"/>
<keyword evidence="3" id="KW-0804">Transcription</keyword>
<name>A0AA38X6C5_9EURO</name>
<keyword evidence="4" id="KW-0539">Nucleus</keyword>
<dbReference type="GO" id="GO:0000981">
    <property type="term" value="F:DNA-binding transcription factor activity, RNA polymerase II-specific"/>
    <property type="evidence" value="ECO:0007669"/>
    <property type="project" value="InterPro"/>
</dbReference>
<dbReference type="SMART" id="SM00066">
    <property type="entry name" value="GAL4"/>
    <property type="match status" value="1"/>
</dbReference>
<comment type="caution">
    <text evidence="7">The sequence shown here is derived from an EMBL/GenBank/DDBJ whole genome shotgun (WGS) entry which is preliminary data.</text>
</comment>
<dbReference type="Proteomes" id="UP001172673">
    <property type="component" value="Unassembled WGS sequence"/>
</dbReference>